<dbReference type="GO" id="GO:0008270">
    <property type="term" value="F:zinc ion binding"/>
    <property type="evidence" value="ECO:0007669"/>
    <property type="project" value="UniProtKB-UniRule"/>
</dbReference>
<reference evidence="10 11" key="1">
    <citation type="submission" date="2015-01" db="EMBL/GenBank/DDBJ databases">
        <authorList>
            <person name="Xiang T."/>
            <person name="Song Y."/>
            <person name="Huang L."/>
            <person name="Wang B."/>
            <person name="Wu P."/>
        </authorList>
    </citation>
    <scope>NUCLEOTIDE SEQUENCE [LARGE SCALE GENOMIC DNA]</scope>
    <source>
        <strain evidence="10 11">CcD38</strain>
    </source>
</reference>
<feature type="binding site" evidence="9">
    <location>
        <position position="180"/>
    </location>
    <ligand>
        <name>Zn(2+)</name>
        <dbReference type="ChEBI" id="CHEBI:29105"/>
        <note>catalytic</note>
    </ligand>
</feature>
<proteinExistence type="inferred from homology"/>
<keyword evidence="3 9" id="KW-0479">Metal-binding</keyword>
<protein>
    <recommendedName>
        <fullName evidence="9">D-alanyl-D-alanine dipeptidase</fullName>
        <shortName evidence="9">D-Ala-D-Ala dipeptidase</shortName>
        <ecNumber evidence="9">3.4.13.22</ecNumber>
    </recommendedName>
</protein>
<keyword evidence="2 9" id="KW-0645">Protease</keyword>
<comment type="cofactor">
    <cofactor evidence="9">
        <name>Zn(2+)</name>
        <dbReference type="ChEBI" id="CHEBI:29105"/>
    </cofactor>
    <text evidence="9">Binds 1 zinc ion per subunit.</text>
</comment>
<comment type="similarity">
    <text evidence="9">Belongs to the peptidase M15D family.</text>
</comment>
<dbReference type="GO" id="GO:0071555">
    <property type="term" value="P:cell wall organization"/>
    <property type="evidence" value="ECO:0007669"/>
    <property type="project" value="UniProtKB-KW"/>
</dbReference>
<evidence type="ECO:0000256" key="2">
    <source>
        <dbReference type="ARBA" id="ARBA00022670"/>
    </source>
</evidence>
<comment type="function">
    <text evidence="9">Catalyzes hydrolysis of the D-alanyl-D-alanine dipeptide.</text>
</comment>
<dbReference type="PANTHER" id="PTHR43126">
    <property type="entry name" value="D-ALANYL-D-ALANINE DIPEPTIDASE"/>
    <property type="match status" value="1"/>
</dbReference>
<feature type="binding site" evidence="9">
    <location>
        <position position="187"/>
    </location>
    <ligand>
        <name>Zn(2+)</name>
        <dbReference type="ChEBI" id="CHEBI:29105"/>
        <note>catalytic</note>
    </ligand>
</feature>
<dbReference type="EC" id="3.4.13.22" evidence="9"/>
<feature type="site" description="Transition state stabilizer" evidence="9">
    <location>
        <position position="153"/>
    </location>
</feature>
<dbReference type="InterPro" id="IPR009045">
    <property type="entry name" value="Zn_M74/Hedgehog-like"/>
</dbReference>
<dbReference type="PANTHER" id="PTHR43126:SF1">
    <property type="entry name" value="D-ALANYL-D-ALANINE DIPEPTIDASE"/>
    <property type="match status" value="1"/>
</dbReference>
<dbReference type="GO" id="GO:0160237">
    <property type="term" value="F:D-Ala-D-Ala dipeptidase activity"/>
    <property type="evidence" value="ECO:0007669"/>
    <property type="project" value="UniProtKB-EC"/>
</dbReference>
<dbReference type="GO" id="GO:0008237">
    <property type="term" value="F:metallopeptidase activity"/>
    <property type="evidence" value="ECO:0007669"/>
    <property type="project" value="UniProtKB-KW"/>
</dbReference>
<name>A0A0B7I637_9FLAO</name>
<evidence type="ECO:0000256" key="3">
    <source>
        <dbReference type="ARBA" id="ARBA00022723"/>
    </source>
</evidence>
<organism evidence="10 11">
    <name type="scientific">Capnocytophaga canis</name>
    <dbReference type="NCBI Taxonomy" id="1848903"/>
    <lineage>
        <taxon>Bacteria</taxon>
        <taxon>Pseudomonadati</taxon>
        <taxon>Bacteroidota</taxon>
        <taxon>Flavobacteriia</taxon>
        <taxon>Flavobacteriales</taxon>
        <taxon>Flavobacteriaceae</taxon>
        <taxon>Capnocytophaga</taxon>
    </lineage>
</organism>
<dbReference type="PROSITE" id="PS51257">
    <property type="entry name" value="PROKAR_LIPOPROTEIN"/>
    <property type="match status" value="1"/>
</dbReference>
<keyword evidence="5 9" id="KW-0862">Zinc</keyword>
<sequence>MKHSKQKITVLLQLFFIGFGLVSCKNNQHPEKKTIVFEQKVLSAPEEVAKTEGIEDNRFDIVEVKTTPEGVTVEKDSLEIEKQAIYDDFINIKSLSGDFVLDIKYATEDNFLGQAVYDCPECFLRRATAQALHNANEEFKTLGYRIKIFDCYRPLSVQKKMWNILPGTNYVANPAKGSKHNRGAAVDLTLVDSEGNELDMGTPFDFFGKEAHHTYTKLPKEVLQNRNLLKITLNKHNFKSISSEWWHYEYRPEMESKVEDFVWECN</sequence>
<evidence type="ECO:0000256" key="5">
    <source>
        <dbReference type="ARBA" id="ARBA00022833"/>
    </source>
</evidence>
<dbReference type="SUPFAM" id="SSF55166">
    <property type="entry name" value="Hedgehog/DD-peptidase"/>
    <property type="match status" value="1"/>
</dbReference>
<evidence type="ECO:0000256" key="6">
    <source>
        <dbReference type="ARBA" id="ARBA00022997"/>
    </source>
</evidence>
<evidence type="ECO:0000313" key="10">
    <source>
        <dbReference type="EMBL" id="CEN45383.1"/>
    </source>
</evidence>
<gene>
    <name evidence="10" type="ORF">CCAND38_240016</name>
</gene>
<keyword evidence="6 9" id="KW-0224">Dipeptidase</keyword>
<evidence type="ECO:0000256" key="1">
    <source>
        <dbReference type="ARBA" id="ARBA00001362"/>
    </source>
</evidence>
<feature type="active site" description="Proton donor/acceptor" evidence="9">
    <location>
        <position position="244"/>
    </location>
</feature>
<dbReference type="EMBL" id="CDOI01000134">
    <property type="protein sequence ID" value="CEN45383.1"/>
    <property type="molecule type" value="Genomic_DNA"/>
</dbReference>
<dbReference type="GO" id="GO:0006508">
    <property type="term" value="P:proteolysis"/>
    <property type="evidence" value="ECO:0007669"/>
    <property type="project" value="UniProtKB-KW"/>
</dbReference>
<dbReference type="Gene3D" id="3.30.1380.10">
    <property type="match status" value="1"/>
</dbReference>
<dbReference type="Proteomes" id="UP000045051">
    <property type="component" value="Unassembled WGS sequence"/>
</dbReference>
<dbReference type="HAMAP" id="MF_01924">
    <property type="entry name" value="A_A_dipeptidase"/>
    <property type="match status" value="1"/>
</dbReference>
<evidence type="ECO:0000313" key="11">
    <source>
        <dbReference type="Proteomes" id="UP000045051"/>
    </source>
</evidence>
<keyword evidence="11" id="KW-1185">Reference proteome</keyword>
<keyword evidence="8" id="KW-0961">Cell wall biogenesis/degradation</keyword>
<evidence type="ECO:0000256" key="9">
    <source>
        <dbReference type="HAMAP-Rule" id="MF_01924"/>
    </source>
</evidence>
<dbReference type="CDD" id="cd14840">
    <property type="entry name" value="D-Ala-D-Ala_dipeptidase_Aad"/>
    <property type="match status" value="1"/>
</dbReference>
<keyword evidence="4 9" id="KW-0378">Hydrolase</keyword>
<dbReference type="Pfam" id="PF01427">
    <property type="entry name" value="Peptidase_M15"/>
    <property type="match status" value="1"/>
</dbReference>
<dbReference type="AlphaFoldDB" id="A0A0B7I637"/>
<evidence type="ECO:0000256" key="8">
    <source>
        <dbReference type="ARBA" id="ARBA00023316"/>
    </source>
</evidence>
<accession>A0A0B7I637</accession>
<dbReference type="InterPro" id="IPR000755">
    <property type="entry name" value="A_A_dipeptidase"/>
</dbReference>
<keyword evidence="7 9" id="KW-0482">Metalloprotease</keyword>
<evidence type="ECO:0000256" key="7">
    <source>
        <dbReference type="ARBA" id="ARBA00023049"/>
    </source>
</evidence>
<comment type="catalytic activity">
    <reaction evidence="1 9">
        <text>D-alanyl-D-alanine + H2O = 2 D-alanine</text>
        <dbReference type="Rhea" id="RHEA:20661"/>
        <dbReference type="ChEBI" id="CHEBI:15377"/>
        <dbReference type="ChEBI" id="CHEBI:57416"/>
        <dbReference type="ChEBI" id="CHEBI:57822"/>
        <dbReference type="EC" id="3.4.13.22"/>
    </reaction>
</comment>
<feature type="binding site" evidence="9">
    <location>
        <position position="247"/>
    </location>
    <ligand>
        <name>Zn(2+)</name>
        <dbReference type="ChEBI" id="CHEBI:29105"/>
        <note>catalytic</note>
    </ligand>
</feature>
<evidence type="ECO:0000256" key="4">
    <source>
        <dbReference type="ARBA" id="ARBA00022801"/>
    </source>
</evidence>